<feature type="binding site" evidence="15">
    <location>
        <position position="237"/>
    </location>
    <ligand>
        <name>substrate</name>
    </ligand>
</feature>
<comment type="cofactor">
    <cofactor evidence="13">
        <name>Mg(2+)</name>
        <dbReference type="ChEBI" id="CHEBI:18420"/>
    </cofactor>
</comment>
<comment type="pathway">
    <text evidence="3 13">Pyrimidine metabolism; UMP biosynthesis via de novo pathway; UMP from orotate: step 1/2.</text>
</comment>
<comment type="subunit">
    <text evidence="13">Homodimer.</text>
</comment>
<feature type="binding site" evidence="15">
    <location>
        <position position="435"/>
    </location>
    <ligand>
        <name>substrate</name>
    </ligand>
</feature>
<feature type="domain" description="Orotidine 5'-phosphate decarboxylase" evidence="16">
    <location>
        <begin position="231"/>
        <end position="451"/>
    </location>
</feature>
<feature type="active site" description="For OMPdecase activity" evidence="14">
    <location>
        <position position="292"/>
    </location>
</feature>
<gene>
    <name evidence="17" type="primary">pyrF</name>
    <name evidence="13" type="synonym">pyrE</name>
    <name evidence="17" type="ORF">ENV82_02390</name>
</gene>
<dbReference type="InterPro" id="IPR029057">
    <property type="entry name" value="PRTase-like"/>
</dbReference>
<feature type="binding site" description="in other chain" evidence="13">
    <location>
        <position position="91"/>
    </location>
    <ligand>
        <name>5-phospho-alpha-D-ribose 1-diphosphate</name>
        <dbReference type="ChEBI" id="CHEBI:58017"/>
        <note>ligand shared between dimeric partners</note>
    </ligand>
</feature>
<comment type="similarity">
    <text evidence="13">Belongs to the purine/pyrimidine phosphoribosyltransferase family. PyrE subfamily.</text>
</comment>
<feature type="binding site" evidence="13">
    <location>
        <position position="90"/>
    </location>
    <ligand>
        <name>5-phospho-alpha-D-ribose 1-diphosphate</name>
        <dbReference type="ChEBI" id="CHEBI:58017"/>
        <note>ligand shared between dimeric partners</note>
    </ligand>
</feature>
<dbReference type="Pfam" id="PF00215">
    <property type="entry name" value="OMPdecase"/>
    <property type="match status" value="1"/>
</dbReference>
<dbReference type="GO" id="GO:0004590">
    <property type="term" value="F:orotidine-5'-phosphate decarboxylase activity"/>
    <property type="evidence" value="ECO:0007669"/>
    <property type="project" value="UniProtKB-EC"/>
</dbReference>
<evidence type="ECO:0000256" key="14">
    <source>
        <dbReference type="PIRSR" id="PIRSR614732-1"/>
    </source>
</evidence>
<dbReference type="PANTHER" id="PTHR19278:SF9">
    <property type="entry name" value="URIDINE 5'-MONOPHOSPHATE SYNTHASE"/>
    <property type="match status" value="1"/>
</dbReference>
<keyword evidence="9 13" id="KW-0665">Pyrimidine biosynthesis</keyword>
<organism evidence="17">
    <name type="scientific">Caldisericum exile</name>
    <dbReference type="NCBI Taxonomy" id="693075"/>
    <lineage>
        <taxon>Bacteria</taxon>
        <taxon>Pseudomonadati</taxon>
        <taxon>Caldisericota/Cryosericota group</taxon>
        <taxon>Caldisericota</taxon>
        <taxon>Caldisericia</taxon>
        <taxon>Caldisericales</taxon>
        <taxon>Caldisericaceae</taxon>
        <taxon>Caldisericum</taxon>
    </lineage>
</organism>
<dbReference type="NCBIfam" id="TIGR01740">
    <property type="entry name" value="pyrF"/>
    <property type="match status" value="1"/>
</dbReference>
<dbReference type="FunFam" id="3.20.20.70:FF:000114">
    <property type="entry name" value="Decarboxylase,orotidine phosphate"/>
    <property type="match status" value="1"/>
</dbReference>
<comment type="function">
    <text evidence="1">Catalyzes the decarboxylation of orotidine 5'-monophosphate (OMP) to uridine 5'-monophosphate (UMP).</text>
</comment>
<evidence type="ECO:0000256" key="7">
    <source>
        <dbReference type="ARBA" id="ARBA00022679"/>
    </source>
</evidence>
<dbReference type="AlphaFoldDB" id="A0A7C4TXD3"/>
<comment type="similarity">
    <text evidence="5">In the C-terminal section; belongs to the OMP decarboxylase family.</text>
</comment>
<comment type="catalytic activity">
    <reaction evidence="12">
        <text>orotidine 5'-phosphate + H(+) = UMP + CO2</text>
        <dbReference type="Rhea" id="RHEA:11596"/>
        <dbReference type="ChEBI" id="CHEBI:15378"/>
        <dbReference type="ChEBI" id="CHEBI:16526"/>
        <dbReference type="ChEBI" id="CHEBI:57538"/>
        <dbReference type="ChEBI" id="CHEBI:57865"/>
        <dbReference type="EC" id="4.1.1.23"/>
    </reaction>
</comment>
<reference evidence="17" key="1">
    <citation type="journal article" date="2020" name="mSystems">
        <title>Genome- and Community-Level Interaction Insights into Carbon Utilization and Element Cycling Functions of Hydrothermarchaeota in Hydrothermal Sediment.</title>
        <authorList>
            <person name="Zhou Z."/>
            <person name="Liu Y."/>
            <person name="Xu W."/>
            <person name="Pan J."/>
            <person name="Luo Z.H."/>
            <person name="Li M."/>
        </authorList>
    </citation>
    <scope>NUCLEOTIDE SEQUENCE [LARGE SCALE GENOMIC DNA]</scope>
    <source>
        <strain evidence="17">SpSt-794</strain>
    </source>
</reference>
<dbReference type="GO" id="GO:0044205">
    <property type="term" value="P:'de novo' UMP biosynthetic process"/>
    <property type="evidence" value="ECO:0007669"/>
    <property type="project" value="UniProtKB-UniRule"/>
</dbReference>
<evidence type="ECO:0000256" key="9">
    <source>
        <dbReference type="ARBA" id="ARBA00022975"/>
    </source>
</evidence>
<dbReference type="PROSITE" id="PS00156">
    <property type="entry name" value="OMPDECASE"/>
    <property type="match status" value="1"/>
</dbReference>
<evidence type="ECO:0000256" key="8">
    <source>
        <dbReference type="ARBA" id="ARBA00022793"/>
    </source>
</evidence>
<dbReference type="CDD" id="cd06223">
    <property type="entry name" value="PRTases_typeI"/>
    <property type="match status" value="1"/>
</dbReference>
<evidence type="ECO:0000256" key="13">
    <source>
        <dbReference type="HAMAP-Rule" id="MF_01208"/>
    </source>
</evidence>
<evidence type="ECO:0000256" key="12">
    <source>
        <dbReference type="ARBA" id="ARBA00049157"/>
    </source>
</evidence>
<dbReference type="NCBIfam" id="TIGR00336">
    <property type="entry name" value="pyrE"/>
    <property type="match status" value="1"/>
</dbReference>
<feature type="binding site" evidence="13">
    <location>
        <position position="148"/>
    </location>
    <ligand>
        <name>orotate</name>
        <dbReference type="ChEBI" id="CHEBI:30839"/>
    </ligand>
</feature>
<dbReference type="SUPFAM" id="SSF51366">
    <property type="entry name" value="Ribulose-phoshate binding barrel"/>
    <property type="match status" value="1"/>
</dbReference>
<evidence type="ECO:0000256" key="5">
    <source>
        <dbReference type="ARBA" id="ARBA00009769"/>
    </source>
</evidence>
<dbReference type="SUPFAM" id="SSF53271">
    <property type="entry name" value="PRTase-like"/>
    <property type="match status" value="1"/>
</dbReference>
<dbReference type="GO" id="GO:0000287">
    <property type="term" value="F:magnesium ion binding"/>
    <property type="evidence" value="ECO:0007669"/>
    <property type="project" value="UniProtKB-UniRule"/>
</dbReference>
<evidence type="ECO:0000256" key="11">
    <source>
        <dbReference type="ARBA" id="ARBA00023268"/>
    </source>
</evidence>
<feature type="binding site" evidence="13">
    <location>
        <position position="94"/>
    </location>
    <ligand>
        <name>5-phospho-alpha-D-ribose 1-diphosphate</name>
        <dbReference type="ChEBI" id="CHEBI:58017"/>
        <note>ligand shared between dimeric partners</note>
    </ligand>
</feature>
<evidence type="ECO:0000256" key="6">
    <source>
        <dbReference type="ARBA" id="ARBA00022676"/>
    </source>
</evidence>
<dbReference type="Gene3D" id="3.40.50.2020">
    <property type="match status" value="1"/>
</dbReference>
<dbReference type="GO" id="GO:0004588">
    <property type="term" value="F:orotate phosphoribosyltransferase activity"/>
    <property type="evidence" value="ECO:0007669"/>
    <property type="project" value="UniProtKB-UniRule"/>
</dbReference>
<feature type="binding site" evidence="15">
    <location>
        <position position="436"/>
    </location>
    <ligand>
        <name>substrate</name>
    </ligand>
</feature>
<keyword evidence="6 13" id="KW-0328">Glycosyltransferase</keyword>
<comment type="function">
    <text evidence="13">Catalyzes the transfer of a ribosyl phosphate group from 5-phosphoribose 1-diphosphate to orotate, leading to the formation of orotidine monophosphate (OMP).</text>
</comment>
<evidence type="ECO:0000256" key="15">
    <source>
        <dbReference type="PIRSR" id="PIRSR614732-2"/>
    </source>
</evidence>
<dbReference type="HAMAP" id="MF_01208">
    <property type="entry name" value="PyrE"/>
    <property type="match status" value="1"/>
</dbReference>
<name>A0A7C4TXD3_9BACT</name>
<comment type="caution">
    <text evidence="17">The sequence shown here is derived from an EMBL/GenBank/DDBJ whole genome shotgun (WGS) entry which is preliminary data.</text>
</comment>
<dbReference type="UniPathway" id="UPA00070">
    <property type="reaction ID" value="UER00119"/>
</dbReference>
<dbReference type="InterPro" id="IPR000836">
    <property type="entry name" value="PRTase_dom"/>
</dbReference>
<feature type="active site" description="For OMPdecase activity" evidence="14">
    <location>
        <position position="295"/>
    </location>
</feature>
<evidence type="ECO:0000256" key="3">
    <source>
        <dbReference type="ARBA" id="ARBA00004889"/>
    </source>
</evidence>
<dbReference type="PANTHER" id="PTHR19278">
    <property type="entry name" value="OROTATE PHOSPHORIBOSYLTRANSFERASE"/>
    <property type="match status" value="1"/>
</dbReference>
<dbReference type="SMART" id="SM00934">
    <property type="entry name" value="OMPdecase"/>
    <property type="match status" value="1"/>
</dbReference>
<evidence type="ECO:0000256" key="2">
    <source>
        <dbReference type="ARBA" id="ARBA00004861"/>
    </source>
</evidence>
<keyword evidence="10 17" id="KW-0456">Lyase</keyword>
<dbReference type="GO" id="GO:0006207">
    <property type="term" value="P:'de novo' pyrimidine nucleobase biosynthetic process"/>
    <property type="evidence" value="ECO:0007669"/>
    <property type="project" value="InterPro"/>
</dbReference>
<dbReference type="Gene3D" id="3.20.20.70">
    <property type="entry name" value="Aldolase class I"/>
    <property type="match status" value="1"/>
</dbReference>
<feature type="binding site" description="in other chain" evidence="13">
    <location>
        <begin position="116"/>
        <end position="124"/>
    </location>
    <ligand>
        <name>5-phospho-alpha-D-ribose 1-diphosphate</name>
        <dbReference type="ChEBI" id="CHEBI:58017"/>
        <note>ligand shared between dimeric partners</note>
    </ligand>
</feature>
<evidence type="ECO:0000259" key="16">
    <source>
        <dbReference type="SMART" id="SM00934"/>
    </source>
</evidence>
<dbReference type="EMBL" id="DTHV01000078">
    <property type="protein sequence ID" value="HGW60270.1"/>
    <property type="molecule type" value="Genomic_DNA"/>
</dbReference>
<feature type="binding site" evidence="15">
    <location>
        <position position="416"/>
    </location>
    <ligand>
        <name>substrate</name>
    </ligand>
</feature>
<dbReference type="CDD" id="cd04725">
    <property type="entry name" value="OMP_decarboxylase_like"/>
    <property type="match status" value="1"/>
</dbReference>
<proteinExistence type="inferred from homology"/>
<evidence type="ECO:0000256" key="1">
    <source>
        <dbReference type="ARBA" id="ARBA00002356"/>
    </source>
</evidence>
<evidence type="ECO:0000313" key="17">
    <source>
        <dbReference type="EMBL" id="HGW60270.1"/>
    </source>
</evidence>
<comment type="caution">
    <text evidence="13">Lacks conserved residue(s) required for the propagation of feature annotation.</text>
</comment>
<comment type="pathway">
    <text evidence="2">Pyrimidine metabolism; UMP biosynthesis via de novo pathway; UMP from orotate: step 2/2.</text>
</comment>
<feature type="binding site" evidence="15">
    <location>
        <position position="259"/>
    </location>
    <ligand>
        <name>substrate</name>
    </ligand>
</feature>
<dbReference type="InterPro" id="IPR011060">
    <property type="entry name" value="RibuloseP-bd_barrel"/>
</dbReference>
<keyword evidence="13" id="KW-0460">Magnesium</keyword>
<comment type="similarity">
    <text evidence="4">In the N-terminal section; belongs to the purine/pyrimidine phosphoribosyltransferase family.</text>
</comment>
<dbReference type="InterPro" id="IPR023031">
    <property type="entry name" value="OPRT"/>
</dbReference>
<keyword evidence="11" id="KW-0511">Multifunctional enzyme</keyword>
<dbReference type="EC" id="2.4.2.10" evidence="13"/>
<evidence type="ECO:0000256" key="4">
    <source>
        <dbReference type="ARBA" id="ARBA00006221"/>
    </source>
</evidence>
<dbReference type="InterPro" id="IPR004467">
    <property type="entry name" value="Or_phspho_trans_dom"/>
</dbReference>
<dbReference type="InterPro" id="IPR018089">
    <property type="entry name" value="OMPdecase_AS"/>
</dbReference>
<protein>
    <recommendedName>
        <fullName evidence="13">Orotate phosphoribosyltransferase</fullName>
        <shortName evidence="13">OPRT</shortName>
        <shortName evidence="13">OPRTase</shortName>
        <ecNumber evidence="13">2.4.2.10</ecNumber>
    </recommendedName>
</protein>
<accession>A0A7C4TXD3</accession>
<keyword evidence="7 13" id="KW-0808">Transferase</keyword>
<comment type="catalytic activity">
    <reaction evidence="13">
        <text>orotidine 5'-phosphate + diphosphate = orotate + 5-phospho-alpha-D-ribose 1-diphosphate</text>
        <dbReference type="Rhea" id="RHEA:10380"/>
        <dbReference type="ChEBI" id="CHEBI:30839"/>
        <dbReference type="ChEBI" id="CHEBI:33019"/>
        <dbReference type="ChEBI" id="CHEBI:57538"/>
        <dbReference type="ChEBI" id="CHEBI:58017"/>
        <dbReference type="EC" id="2.4.2.10"/>
    </reaction>
</comment>
<dbReference type="InterPro" id="IPR014732">
    <property type="entry name" value="OMPdecase"/>
</dbReference>
<sequence>MTKEEFVLYLHKIGAIKFGEFKLKSGITSPFYIDLRLAVSYPELMDGMAKMIIEKIEGKKFDLVTGIPYTALPVASIVSSYLKVPLIFVRKEEKAYGTKRLIEGVYKENDTVLIIDDVVTTGESKIEVANIFRNANLNVKDIVVLVDRSYNAKEFLREHSLTLSSIISMDEVLSILRKNDLIEDRLIDEVKVFIKRSMEEERRPTLKERMFKIKNPITRKLIELMEAKSTNLCLSLDKETSKEFFEVLDKTSDKIAVLKTHIDVISDFSLDFVTKLKERSEKDGFIILEDRKFADIGNTVRKQYQGGIYRISMWSHLVTVHTIAGPSILDGLFGNLSEERGAVLLAKMSSKDNLITDDYTRRTIEIGERYPERVSGFVGFGENKVEIKELRRKIRDDFLLFMPGVSLTSKSDSLGQRYVTPVEAVRGGADIIIVGRGIYGDDKPGTMAEEFRREAWEAKLKNEI</sequence>
<feature type="active site" description="For OMPdecase activity" evidence="14">
    <location>
        <position position="290"/>
    </location>
</feature>
<dbReference type="InterPro" id="IPR001754">
    <property type="entry name" value="OMPdeCOase_dom"/>
</dbReference>
<keyword evidence="8" id="KW-0210">Decarboxylase</keyword>
<feature type="binding site" description="in other chain" evidence="13">
    <location>
        <position position="24"/>
    </location>
    <ligand>
        <name>5-phospho-alpha-D-ribose 1-diphosphate</name>
        <dbReference type="ChEBI" id="CHEBI:58017"/>
        <note>ligand shared between dimeric partners</note>
    </ligand>
</feature>
<evidence type="ECO:0000256" key="10">
    <source>
        <dbReference type="ARBA" id="ARBA00023239"/>
    </source>
</evidence>
<dbReference type="InterPro" id="IPR013785">
    <property type="entry name" value="Aldolase_TIM"/>
</dbReference>
<feature type="binding site" evidence="15">
    <location>
        <position position="349"/>
    </location>
    <ligand>
        <name>substrate</name>
    </ligand>
</feature>
<dbReference type="Pfam" id="PF00156">
    <property type="entry name" value="Pribosyltran"/>
    <property type="match status" value="1"/>
</dbReference>
<feature type="binding site" evidence="13">
    <location>
        <position position="120"/>
    </location>
    <ligand>
        <name>orotate</name>
        <dbReference type="ChEBI" id="CHEBI:30839"/>
    </ligand>
</feature>